<keyword evidence="1" id="KW-1133">Transmembrane helix</keyword>
<keyword evidence="1" id="KW-0812">Transmembrane</keyword>
<dbReference type="Proteomes" id="UP001386955">
    <property type="component" value="Unassembled WGS sequence"/>
</dbReference>
<dbReference type="EMBL" id="JAYMYS010000008">
    <property type="protein sequence ID" value="KAK7385616.1"/>
    <property type="molecule type" value="Genomic_DNA"/>
</dbReference>
<accession>A0AAN9RZ40</accession>
<sequence length="128" mass="13785">MGSLVNKSHVSCDVSVIFLFSIWALIISSGTITSSIIPCADDTCSMFANADSDFQEHNGGIGKRWLSEDKREVSSMGWVADGPGSLPPNCTNKCGKHCKKPCKPVLKTLPSGDPKYYHTVWVCTCGGK</sequence>
<evidence type="ECO:0000313" key="2">
    <source>
        <dbReference type="EMBL" id="KAK7385616.1"/>
    </source>
</evidence>
<name>A0AAN9RZ40_PSOTE</name>
<proteinExistence type="predicted"/>
<evidence type="ECO:0008006" key="4">
    <source>
        <dbReference type="Google" id="ProtNLM"/>
    </source>
</evidence>
<comment type="caution">
    <text evidence="2">The sequence shown here is derived from an EMBL/GenBank/DDBJ whole genome shotgun (WGS) entry which is preliminary data.</text>
</comment>
<feature type="transmembrane region" description="Helical" evidence="1">
    <location>
        <begin position="12"/>
        <end position="37"/>
    </location>
</feature>
<reference evidence="2 3" key="1">
    <citation type="submission" date="2024-01" db="EMBL/GenBank/DDBJ databases">
        <title>The genomes of 5 underutilized Papilionoideae crops provide insights into root nodulation and disease resistanc.</title>
        <authorList>
            <person name="Jiang F."/>
        </authorList>
    </citation>
    <scope>NUCLEOTIDE SEQUENCE [LARGE SCALE GENOMIC DNA]</scope>
    <source>
        <strain evidence="2">DUOXIRENSHENG_FW03</strain>
        <tissue evidence="2">Leaves</tissue>
    </source>
</reference>
<keyword evidence="3" id="KW-1185">Reference proteome</keyword>
<evidence type="ECO:0000313" key="3">
    <source>
        <dbReference type="Proteomes" id="UP001386955"/>
    </source>
</evidence>
<organism evidence="2 3">
    <name type="scientific">Psophocarpus tetragonolobus</name>
    <name type="common">Winged bean</name>
    <name type="synonym">Dolichos tetragonolobus</name>
    <dbReference type="NCBI Taxonomy" id="3891"/>
    <lineage>
        <taxon>Eukaryota</taxon>
        <taxon>Viridiplantae</taxon>
        <taxon>Streptophyta</taxon>
        <taxon>Embryophyta</taxon>
        <taxon>Tracheophyta</taxon>
        <taxon>Spermatophyta</taxon>
        <taxon>Magnoliopsida</taxon>
        <taxon>eudicotyledons</taxon>
        <taxon>Gunneridae</taxon>
        <taxon>Pentapetalae</taxon>
        <taxon>rosids</taxon>
        <taxon>fabids</taxon>
        <taxon>Fabales</taxon>
        <taxon>Fabaceae</taxon>
        <taxon>Papilionoideae</taxon>
        <taxon>50 kb inversion clade</taxon>
        <taxon>NPAAA clade</taxon>
        <taxon>indigoferoid/millettioid clade</taxon>
        <taxon>Phaseoleae</taxon>
        <taxon>Psophocarpus</taxon>
    </lineage>
</organism>
<dbReference type="AlphaFoldDB" id="A0AAN9RZ40"/>
<keyword evidence="1" id="KW-0472">Membrane</keyword>
<gene>
    <name evidence="2" type="ORF">VNO78_31348</name>
</gene>
<protein>
    <recommendedName>
        <fullName evidence="4">Epidermal patterning factor-like protein</fullName>
    </recommendedName>
</protein>
<dbReference type="Pfam" id="PF17181">
    <property type="entry name" value="EPF"/>
    <property type="match status" value="1"/>
</dbReference>
<evidence type="ECO:0000256" key="1">
    <source>
        <dbReference type="SAM" id="Phobius"/>
    </source>
</evidence>